<dbReference type="Proteomes" id="UP000001318">
    <property type="component" value="Plasmid pCSL1"/>
</dbReference>
<dbReference type="GeneID" id="29472838"/>
<reference evidence="1 2" key="1">
    <citation type="journal article" date="2008" name="J. Bacteriol.">
        <title>Genome of the actinomycete plant pathogen Clavibacter michiganensis subsp. sepedonicus suggests recent niche adaptation.</title>
        <authorList>
            <person name="Bentley S.D."/>
            <person name="Corton C."/>
            <person name="Brown S.E."/>
            <person name="Barron A."/>
            <person name="Clark L."/>
            <person name="Doggett J."/>
            <person name="Harris B."/>
            <person name="Ormond D."/>
            <person name="Quail M.A."/>
            <person name="May G."/>
            <person name="Francis D."/>
            <person name="Knudson D."/>
            <person name="Parkhill J."/>
            <person name="Ishimaru C.A."/>
        </authorList>
    </citation>
    <scope>NUCLEOTIDE SEQUENCE [LARGE SCALE GENOMIC DNA]</scope>
    <source>
        <strain evidence="2">ATCC 33113 / DSM 20744 / JCM 9667 / LMG 2889 / ICMP 2535 / C-1</strain>
    </source>
</reference>
<dbReference type="HOGENOM" id="CLU_2599731_0_0_11"/>
<evidence type="ECO:0000313" key="1">
    <source>
        <dbReference type="EMBL" id="CAQ03282.1"/>
    </source>
</evidence>
<sequence length="79" mass="8842">MSRSANHMGPALRAIMADHDRGPQYALVECIGDDFTCPDKERVEQSATMTDEQIIAVLNERGWSVGPTLCPTHREKETR</sequence>
<gene>
    <name evidence="1" type="ordered locus">pCSL0039</name>
</gene>
<evidence type="ECO:0000313" key="2">
    <source>
        <dbReference type="Proteomes" id="UP000001318"/>
    </source>
</evidence>
<proteinExistence type="predicted"/>
<dbReference type="EMBL" id="AM849036">
    <property type="protein sequence ID" value="CAQ03282.1"/>
    <property type="molecule type" value="Genomic_DNA"/>
</dbReference>
<geneLocation type="plasmid" evidence="1 2">
    <name>pCSL1</name>
</geneLocation>
<keyword evidence="1" id="KW-0614">Plasmid</keyword>
<dbReference type="RefSeq" id="WP_012300349.1">
    <property type="nucleotide sequence ID" value="NC_010408.1"/>
</dbReference>
<keyword evidence="2" id="KW-1185">Reference proteome</keyword>
<accession>B0RJ92</accession>
<name>B0RJ92_CLASE</name>
<dbReference type="AlphaFoldDB" id="B0RJ92"/>
<protein>
    <submittedName>
        <fullName evidence="1">Uncharacterized protein</fullName>
    </submittedName>
</protein>
<organism evidence="1 2">
    <name type="scientific">Clavibacter sepedonicus</name>
    <name type="common">Clavibacter michiganensis subsp. sepedonicus</name>
    <dbReference type="NCBI Taxonomy" id="31964"/>
    <lineage>
        <taxon>Bacteria</taxon>
        <taxon>Bacillati</taxon>
        <taxon>Actinomycetota</taxon>
        <taxon>Actinomycetes</taxon>
        <taxon>Micrococcales</taxon>
        <taxon>Microbacteriaceae</taxon>
        <taxon>Clavibacter</taxon>
    </lineage>
</organism>
<dbReference type="KEGG" id="cms:pCSL0039"/>